<keyword evidence="4" id="KW-1185">Reference proteome</keyword>
<gene>
    <name evidence="3" type="ORF">N0D28_06325</name>
</gene>
<proteinExistence type="predicted"/>
<dbReference type="RefSeq" id="WP_260561523.1">
    <property type="nucleotide sequence ID" value="NZ_BAABEC010000192.1"/>
</dbReference>
<name>A0ABY5YJI6_9DEIO</name>
<evidence type="ECO:0000313" key="4">
    <source>
        <dbReference type="Proteomes" id="UP001060261"/>
    </source>
</evidence>
<dbReference type="Pfam" id="PF02368">
    <property type="entry name" value="Big_2"/>
    <property type="match status" value="1"/>
</dbReference>
<feature type="chain" id="PRO_5045583138" evidence="1">
    <location>
        <begin position="24"/>
        <end position="191"/>
    </location>
</feature>
<organism evidence="3 4">
    <name type="scientific">Deinococcus rubellus</name>
    <dbReference type="NCBI Taxonomy" id="1889240"/>
    <lineage>
        <taxon>Bacteria</taxon>
        <taxon>Thermotogati</taxon>
        <taxon>Deinococcota</taxon>
        <taxon>Deinococci</taxon>
        <taxon>Deinococcales</taxon>
        <taxon>Deinococcaceae</taxon>
        <taxon>Deinococcus</taxon>
    </lineage>
</organism>
<feature type="domain" description="BIG2" evidence="2">
    <location>
        <begin position="56"/>
        <end position="114"/>
    </location>
</feature>
<feature type="signal peptide" evidence="1">
    <location>
        <begin position="1"/>
        <end position="23"/>
    </location>
</feature>
<evidence type="ECO:0000259" key="2">
    <source>
        <dbReference type="Pfam" id="PF02368"/>
    </source>
</evidence>
<keyword evidence="1" id="KW-0732">Signal</keyword>
<dbReference type="InterPro" id="IPR008964">
    <property type="entry name" value="Invasin/intimin_cell_adhesion"/>
</dbReference>
<dbReference type="EMBL" id="CP104213">
    <property type="protein sequence ID" value="UWX65267.1"/>
    <property type="molecule type" value="Genomic_DNA"/>
</dbReference>
<evidence type="ECO:0000313" key="3">
    <source>
        <dbReference type="EMBL" id="UWX65267.1"/>
    </source>
</evidence>
<reference evidence="3" key="1">
    <citation type="submission" date="2022-09" db="EMBL/GenBank/DDBJ databases">
        <title>genome sequence of Deinococcus rubellus.</title>
        <authorList>
            <person name="Srinivasan S."/>
        </authorList>
    </citation>
    <scope>NUCLEOTIDE SEQUENCE</scope>
    <source>
        <strain evidence="3">Ant6</strain>
    </source>
</reference>
<protein>
    <submittedName>
        <fullName evidence="3">Ig-like domain-containing protein</fullName>
    </submittedName>
</protein>
<dbReference type="Gene3D" id="2.60.40.1080">
    <property type="match status" value="1"/>
</dbReference>
<dbReference type="Proteomes" id="UP001060261">
    <property type="component" value="Chromosome"/>
</dbReference>
<dbReference type="SUPFAM" id="SSF49373">
    <property type="entry name" value="Invasin/intimin cell-adhesion fragments"/>
    <property type="match status" value="1"/>
</dbReference>
<evidence type="ECO:0000256" key="1">
    <source>
        <dbReference type="SAM" id="SignalP"/>
    </source>
</evidence>
<accession>A0ABY5YJI6</accession>
<sequence length="191" mass="18947">MSNASVQRYVALLTLAFSLAACSTLPTPHAQLQGSQGAAPLLTSGPTRVGVLSLATSSTLVVGQSKTFNVFVGGQPAGPGQLTWTTSNAGVVSVTQGGTIKAVRPGSATVRAAVAASPSAFLDFPVTVTAASTPAPTPTTSTYAQRVLDLTNAARAVARTCGSVSAPAVPALGLSLQLTAASRGTPATWPT</sequence>
<dbReference type="InterPro" id="IPR003343">
    <property type="entry name" value="Big_2"/>
</dbReference>